<gene>
    <name evidence="1" type="ORF">AWC23_15800</name>
</gene>
<dbReference type="Gene3D" id="3.40.109.10">
    <property type="entry name" value="NADH Oxidase"/>
    <property type="match status" value="2"/>
</dbReference>
<reference evidence="1 2" key="1">
    <citation type="submission" date="2016-01" db="EMBL/GenBank/DDBJ databases">
        <title>The new phylogeny of the genus Mycobacterium.</title>
        <authorList>
            <person name="Tarcisio F."/>
            <person name="Conor M."/>
            <person name="Antonella G."/>
            <person name="Elisabetta G."/>
            <person name="Giulia F.S."/>
            <person name="Sara T."/>
            <person name="Anna F."/>
            <person name="Clotilde B."/>
            <person name="Roberto B."/>
            <person name="Veronica D.S."/>
            <person name="Fabio R."/>
            <person name="Monica P."/>
            <person name="Olivier J."/>
            <person name="Enrico T."/>
            <person name="Nicola S."/>
        </authorList>
    </citation>
    <scope>NUCLEOTIDE SEQUENCE [LARGE SCALE GENOMIC DNA]</scope>
    <source>
        <strain evidence="1 2">DSM 44616</strain>
    </source>
</reference>
<evidence type="ECO:0000313" key="2">
    <source>
        <dbReference type="Proteomes" id="UP000193387"/>
    </source>
</evidence>
<evidence type="ECO:0000313" key="1">
    <source>
        <dbReference type="EMBL" id="ORW70892.1"/>
    </source>
</evidence>
<keyword evidence="2" id="KW-1185">Reference proteome</keyword>
<dbReference type="PANTHER" id="PTHR23026">
    <property type="entry name" value="NADPH NITROREDUCTASE"/>
    <property type="match status" value="1"/>
</dbReference>
<dbReference type="PANTHER" id="PTHR23026:SF123">
    <property type="entry name" value="NAD(P)H NITROREDUCTASE RV3131-RELATED"/>
    <property type="match status" value="1"/>
</dbReference>
<dbReference type="RefSeq" id="WP_085256334.1">
    <property type="nucleotide sequence ID" value="NZ_AP022573.1"/>
</dbReference>
<dbReference type="NCBIfam" id="NF047509">
    <property type="entry name" value="Rv3131_FMN_oxido"/>
    <property type="match status" value="1"/>
</dbReference>
<dbReference type="InterPro" id="IPR050627">
    <property type="entry name" value="Nitroreductase/BluB"/>
</dbReference>
<sequence>MTQTMVDTEVVKRAVELACRAPSLHNSQPWRWVAGGPTVDLFADPHRIVTSTDGSGRQSIISCGAVLDHFRVAMAADGWETTVDAFPNPNNLDHLAAIDFAWSDYVAEARRDRAAAISRRRTDRRPFRAPKDWASFEPVLRSAFDSDLVTLDVLADDARPRLVEASRLTEALRRYDDLYHHELSWWTAPSRDDEGIPESALPSDLPGSGVELNRRFPAEAHARKSSAGSPDEAKIVALSTAGDARVDALNAGQALSAVLLECTMAGLATCTVTHITELAASRDIISDLLPDASGVPQVLIRVGGAPPTKVAPEPTPRRPLCDVLEIR</sequence>
<proteinExistence type="predicted"/>
<organism evidence="1 2">
    <name type="scientific">Mycobacterium saskatchewanense</name>
    <dbReference type="NCBI Taxonomy" id="220927"/>
    <lineage>
        <taxon>Bacteria</taxon>
        <taxon>Bacillati</taxon>
        <taxon>Actinomycetota</taxon>
        <taxon>Actinomycetes</taxon>
        <taxon>Mycobacteriales</taxon>
        <taxon>Mycobacteriaceae</taxon>
        <taxon>Mycobacterium</taxon>
        <taxon>Mycobacterium simiae complex</taxon>
    </lineage>
</organism>
<dbReference type="AlphaFoldDB" id="A0AAJ3NPQ6"/>
<name>A0AAJ3NPQ6_9MYCO</name>
<accession>A0AAJ3NPQ6</accession>
<comment type="caution">
    <text evidence="1">The sequence shown here is derived from an EMBL/GenBank/DDBJ whole genome shotgun (WGS) entry which is preliminary data.</text>
</comment>
<protein>
    <submittedName>
        <fullName evidence="1">NAD(P)H nitroreductase</fullName>
    </submittedName>
</protein>
<dbReference type="InterPro" id="IPR000415">
    <property type="entry name" value="Nitroreductase-like"/>
</dbReference>
<dbReference type="SUPFAM" id="SSF55469">
    <property type="entry name" value="FMN-dependent nitroreductase-like"/>
    <property type="match status" value="2"/>
</dbReference>
<dbReference type="EMBL" id="LQPR01000036">
    <property type="protein sequence ID" value="ORW70892.1"/>
    <property type="molecule type" value="Genomic_DNA"/>
</dbReference>
<dbReference type="Proteomes" id="UP000193387">
    <property type="component" value="Unassembled WGS sequence"/>
</dbReference>
<dbReference type="GO" id="GO:0016491">
    <property type="term" value="F:oxidoreductase activity"/>
    <property type="evidence" value="ECO:0007669"/>
    <property type="project" value="InterPro"/>
</dbReference>